<evidence type="ECO:0000313" key="8">
    <source>
        <dbReference type="Proteomes" id="UP000244810"/>
    </source>
</evidence>
<accession>A0A2T7URZ9</accession>
<gene>
    <name evidence="7" type="ORF">DDE23_11790</name>
</gene>
<comment type="cofactor">
    <cofactor evidence="1">
        <name>FAD</name>
        <dbReference type="ChEBI" id="CHEBI:57692"/>
    </cofactor>
</comment>
<evidence type="ECO:0000256" key="1">
    <source>
        <dbReference type="ARBA" id="ARBA00001974"/>
    </source>
</evidence>
<protein>
    <submittedName>
        <fullName evidence="7">Monooxygenase</fullName>
    </submittedName>
</protein>
<dbReference type="PANTHER" id="PTHR13789:SF318">
    <property type="entry name" value="GERANYLGERANYL DIPHOSPHATE REDUCTASE"/>
    <property type="match status" value="1"/>
</dbReference>
<dbReference type="SUPFAM" id="SSF54373">
    <property type="entry name" value="FAD-linked reductases, C-terminal domain"/>
    <property type="match status" value="1"/>
</dbReference>
<evidence type="ECO:0000256" key="3">
    <source>
        <dbReference type="ARBA" id="ARBA00022827"/>
    </source>
</evidence>
<name>A0A2T7URZ9_9RHOB</name>
<dbReference type="SUPFAM" id="SSF51905">
    <property type="entry name" value="FAD/NAD(P)-binding domain"/>
    <property type="match status" value="1"/>
</dbReference>
<keyword evidence="3" id="KW-0274">FAD</keyword>
<keyword evidence="5 7" id="KW-0503">Monooxygenase</keyword>
<dbReference type="Pfam" id="PF01494">
    <property type="entry name" value="FAD_binding_3"/>
    <property type="match status" value="1"/>
</dbReference>
<evidence type="ECO:0000259" key="6">
    <source>
        <dbReference type="Pfam" id="PF01494"/>
    </source>
</evidence>
<dbReference type="InterPro" id="IPR002938">
    <property type="entry name" value="FAD-bd"/>
</dbReference>
<dbReference type="PRINTS" id="PR00420">
    <property type="entry name" value="RNGMNOXGNASE"/>
</dbReference>
<dbReference type="PANTHER" id="PTHR13789">
    <property type="entry name" value="MONOOXYGENASE"/>
    <property type="match status" value="1"/>
</dbReference>
<evidence type="ECO:0000256" key="2">
    <source>
        <dbReference type="ARBA" id="ARBA00022630"/>
    </source>
</evidence>
<sequence length="400" mass="43573">MAKAKVLIAGGGIGGMTAALALLQRGHDVTVFEQAPELKELGAGLQLAANGTRVLIEMGLEEALKPVICEAAAKEVRLWNTGQSWKLFDLGADSIARFGAPYWMAHRGELHRVLTEAVLALKPGAVVTGAQATGFEQDESGVTLLMADGRRARGDLLVGADGVHSRMRSQMWQSPQARFTGLMAWRGLAPMEALPAELQRPVGTNWIGPGGHVITYPISGNRLMNFVGLVENREWTSESWTAAGSTAECKADFAGWNPLIHAVIDVMGTPFRWALAARDPLPHWTQGRVTLLGDACHPTLPFLAQGAIMAIEDGYILARCLDENQQDPAGALMTYEGLRSERTAAIVKGSEANLHRFHNPVLADPVEAPRYVESEWQPDKVRLRYDWLFEYDATRLPIPA</sequence>
<dbReference type="GO" id="GO:0004497">
    <property type="term" value="F:monooxygenase activity"/>
    <property type="evidence" value="ECO:0007669"/>
    <property type="project" value="UniProtKB-KW"/>
</dbReference>
<dbReference type="OrthoDB" id="4230779at2"/>
<keyword evidence="4" id="KW-0560">Oxidoreductase</keyword>
<evidence type="ECO:0000256" key="4">
    <source>
        <dbReference type="ARBA" id="ARBA00023002"/>
    </source>
</evidence>
<reference evidence="7 8" key="1">
    <citation type="journal article" date="2011" name="Syst. Appl. Microbiol.">
        <title>Defluviimonas denitrificans gen. nov., sp. nov., and Pararhodobacter aggregans gen. nov., sp. nov., non-phototrophic Rhodobacteraceae from the biofilter of a marine aquaculture.</title>
        <authorList>
            <person name="Foesel B.U."/>
            <person name="Drake H.L."/>
            <person name="Schramm A."/>
        </authorList>
    </citation>
    <scope>NUCLEOTIDE SEQUENCE [LARGE SCALE GENOMIC DNA]</scope>
    <source>
        <strain evidence="7 8">D1-19</strain>
    </source>
</reference>
<evidence type="ECO:0000313" key="7">
    <source>
        <dbReference type="EMBL" id="PVE47513.1"/>
    </source>
</evidence>
<feature type="domain" description="FAD-binding" evidence="6">
    <location>
        <begin position="4"/>
        <end position="348"/>
    </location>
</feature>
<dbReference type="InterPro" id="IPR050493">
    <property type="entry name" value="FAD-dep_Monooxygenase_BioMet"/>
</dbReference>
<keyword evidence="8" id="KW-1185">Reference proteome</keyword>
<proteinExistence type="predicted"/>
<evidence type="ECO:0000256" key="5">
    <source>
        <dbReference type="ARBA" id="ARBA00023033"/>
    </source>
</evidence>
<dbReference type="AlphaFoldDB" id="A0A2T7URZ9"/>
<keyword evidence="2" id="KW-0285">Flavoprotein</keyword>
<organism evidence="7 8">
    <name type="scientific">Pararhodobacter aggregans</name>
    <dbReference type="NCBI Taxonomy" id="404875"/>
    <lineage>
        <taxon>Bacteria</taxon>
        <taxon>Pseudomonadati</taxon>
        <taxon>Pseudomonadota</taxon>
        <taxon>Alphaproteobacteria</taxon>
        <taxon>Rhodobacterales</taxon>
        <taxon>Paracoccaceae</taxon>
        <taxon>Pararhodobacter</taxon>
    </lineage>
</organism>
<dbReference type="EMBL" id="QDDR01000005">
    <property type="protein sequence ID" value="PVE47513.1"/>
    <property type="molecule type" value="Genomic_DNA"/>
</dbReference>
<dbReference type="InterPro" id="IPR036188">
    <property type="entry name" value="FAD/NAD-bd_sf"/>
</dbReference>
<comment type="caution">
    <text evidence="7">The sequence shown here is derived from an EMBL/GenBank/DDBJ whole genome shotgun (WGS) entry which is preliminary data.</text>
</comment>
<dbReference type="Gene3D" id="3.50.50.60">
    <property type="entry name" value="FAD/NAD(P)-binding domain"/>
    <property type="match status" value="1"/>
</dbReference>
<dbReference type="GO" id="GO:0071949">
    <property type="term" value="F:FAD binding"/>
    <property type="evidence" value="ECO:0007669"/>
    <property type="project" value="InterPro"/>
</dbReference>
<dbReference type="Proteomes" id="UP000244810">
    <property type="component" value="Unassembled WGS sequence"/>
</dbReference>
<dbReference type="RefSeq" id="WP_107753973.1">
    <property type="nucleotide sequence ID" value="NZ_QBKF01000011.1"/>
</dbReference>